<feature type="chain" id="PRO_5040740801" evidence="7">
    <location>
        <begin position="25"/>
        <end position="180"/>
    </location>
</feature>
<dbReference type="Proteomes" id="UP001149140">
    <property type="component" value="Unassembled WGS sequence"/>
</dbReference>
<evidence type="ECO:0000256" key="1">
    <source>
        <dbReference type="ARBA" id="ARBA00004236"/>
    </source>
</evidence>
<keyword evidence="8" id="KW-0966">Cell projection</keyword>
<evidence type="ECO:0000256" key="5">
    <source>
        <dbReference type="ARBA" id="ARBA00023136"/>
    </source>
</evidence>
<dbReference type="GO" id="GO:0044781">
    <property type="term" value="P:bacterial-type flagellum organization"/>
    <property type="evidence" value="ECO:0007669"/>
    <property type="project" value="InterPro"/>
</dbReference>
<keyword evidence="3 6" id="KW-0812">Transmembrane</keyword>
<evidence type="ECO:0000256" key="6">
    <source>
        <dbReference type="SAM" id="Phobius"/>
    </source>
</evidence>
<dbReference type="RefSeq" id="WP_270041181.1">
    <property type="nucleotide sequence ID" value="NZ_JAPDOD010000015.1"/>
</dbReference>
<dbReference type="GO" id="GO:0016020">
    <property type="term" value="C:membrane"/>
    <property type="evidence" value="ECO:0007669"/>
    <property type="project" value="InterPro"/>
</dbReference>
<keyword evidence="4 6" id="KW-1133">Transmembrane helix</keyword>
<evidence type="ECO:0000256" key="3">
    <source>
        <dbReference type="ARBA" id="ARBA00022692"/>
    </source>
</evidence>
<evidence type="ECO:0000256" key="7">
    <source>
        <dbReference type="SAM" id="SignalP"/>
    </source>
</evidence>
<keyword evidence="9" id="KW-1185">Reference proteome</keyword>
<keyword evidence="5 6" id="KW-0472">Membrane</keyword>
<protein>
    <submittedName>
        <fullName evidence="8">Flagellar biosynthetic protein FliO</fullName>
    </submittedName>
</protein>
<keyword evidence="8" id="KW-0969">Cilium</keyword>
<evidence type="ECO:0000313" key="9">
    <source>
        <dbReference type="Proteomes" id="UP001149140"/>
    </source>
</evidence>
<feature type="transmembrane region" description="Helical" evidence="6">
    <location>
        <begin position="56"/>
        <end position="77"/>
    </location>
</feature>
<dbReference type="PROSITE" id="PS51257">
    <property type="entry name" value="PROKAR_LIPOPROTEIN"/>
    <property type="match status" value="1"/>
</dbReference>
<feature type="signal peptide" evidence="7">
    <location>
        <begin position="1"/>
        <end position="24"/>
    </location>
</feature>
<name>A0A9X3MYS6_9ACTN</name>
<reference evidence="8" key="1">
    <citation type="submission" date="2022-10" db="EMBL/GenBank/DDBJ databases">
        <title>The WGS of Solirubrobacter ginsenosidimutans DSM 21036.</title>
        <authorList>
            <person name="Jiang Z."/>
        </authorList>
    </citation>
    <scope>NUCLEOTIDE SEQUENCE</scope>
    <source>
        <strain evidence="8">DSM 21036</strain>
    </source>
</reference>
<keyword evidence="7" id="KW-0732">Signal</keyword>
<dbReference type="AlphaFoldDB" id="A0A9X3MYS6"/>
<evidence type="ECO:0000256" key="4">
    <source>
        <dbReference type="ARBA" id="ARBA00022989"/>
    </source>
</evidence>
<comment type="subcellular location">
    <subcellularLocation>
        <location evidence="1">Cell membrane</location>
    </subcellularLocation>
</comment>
<keyword evidence="2" id="KW-1003">Cell membrane</keyword>
<dbReference type="InterPro" id="IPR022781">
    <property type="entry name" value="Flagellar_biosynth_FliO"/>
</dbReference>
<keyword evidence="8" id="KW-0282">Flagellum</keyword>
<dbReference type="EMBL" id="JAPDOD010000015">
    <property type="protein sequence ID" value="MDA0161948.1"/>
    <property type="molecule type" value="Genomic_DNA"/>
</dbReference>
<accession>A0A9X3MYS6</accession>
<evidence type="ECO:0000256" key="2">
    <source>
        <dbReference type="ARBA" id="ARBA00022475"/>
    </source>
</evidence>
<dbReference type="Pfam" id="PF04347">
    <property type="entry name" value="FliO"/>
    <property type="match status" value="1"/>
</dbReference>
<gene>
    <name evidence="8" type="ORF">OM076_16860</name>
</gene>
<evidence type="ECO:0000313" key="8">
    <source>
        <dbReference type="EMBL" id="MDA0161948.1"/>
    </source>
</evidence>
<organism evidence="8 9">
    <name type="scientific">Solirubrobacter ginsenosidimutans</name>
    <dbReference type="NCBI Taxonomy" id="490573"/>
    <lineage>
        <taxon>Bacteria</taxon>
        <taxon>Bacillati</taxon>
        <taxon>Actinomycetota</taxon>
        <taxon>Thermoleophilia</taxon>
        <taxon>Solirubrobacterales</taxon>
        <taxon>Solirubrobacteraceae</taxon>
        <taxon>Solirubrobacter</taxon>
    </lineage>
</organism>
<proteinExistence type="predicted"/>
<sequence>MRTLHAILPAAVFGCLLTAPAAFAAGTGENTTLDPKAFSSTAKDTTSHTANSSGGLVRTIIGLAVVLGVIYGLYWVLKQVKSSKDTASAGEGLETLATLPLGAHKSLHLVRAGREIVLLGTAENAIAPIRRYSEAEARALGLIEGPPTVTVPMGATLASLEPAAAPKGFMNALRSKTVVK</sequence>
<comment type="caution">
    <text evidence="8">The sequence shown here is derived from an EMBL/GenBank/DDBJ whole genome shotgun (WGS) entry which is preliminary data.</text>
</comment>